<evidence type="ECO:0000256" key="4">
    <source>
        <dbReference type="ARBA" id="ARBA00023002"/>
    </source>
</evidence>
<keyword evidence="8" id="KW-0812">Transmembrane</keyword>
<dbReference type="AlphaFoldDB" id="A0A9P4UWY2"/>
<keyword evidence="3 7" id="KW-0479">Metal-binding</keyword>
<dbReference type="PROSITE" id="PS00086">
    <property type="entry name" value="CYTOCHROME_P450"/>
    <property type="match status" value="1"/>
</dbReference>
<evidence type="ECO:0000256" key="5">
    <source>
        <dbReference type="ARBA" id="ARBA00023004"/>
    </source>
</evidence>
<evidence type="ECO:0000256" key="1">
    <source>
        <dbReference type="ARBA" id="ARBA00001971"/>
    </source>
</evidence>
<evidence type="ECO:0000313" key="9">
    <source>
        <dbReference type="EMBL" id="KAF2727650.1"/>
    </source>
</evidence>
<dbReference type="InterPro" id="IPR036396">
    <property type="entry name" value="Cyt_P450_sf"/>
</dbReference>
<dbReference type="PANTHER" id="PTHR24287:SF17">
    <property type="entry name" value="P450, PUTATIVE (EUROFUNG)-RELATED"/>
    <property type="match status" value="1"/>
</dbReference>
<keyword evidence="4 7" id="KW-0560">Oxidoreductase</keyword>
<protein>
    <submittedName>
        <fullName evidence="9">Cytochrome P450</fullName>
    </submittedName>
</protein>
<dbReference type="PRINTS" id="PR00385">
    <property type="entry name" value="P450"/>
</dbReference>
<gene>
    <name evidence="9" type="ORF">EJ04DRAFT_505362</name>
</gene>
<dbReference type="SUPFAM" id="SSF48264">
    <property type="entry name" value="Cytochrome P450"/>
    <property type="match status" value="1"/>
</dbReference>
<dbReference type="PANTHER" id="PTHR24287">
    <property type="entry name" value="P450, PUTATIVE (EUROFUNG)-RELATED"/>
    <property type="match status" value="1"/>
</dbReference>
<dbReference type="PRINTS" id="PR01239">
    <property type="entry name" value="EP450IICYP52"/>
</dbReference>
<reference evidence="9" key="1">
    <citation type="journal article" date="2020" name="Stud. Mycol.">
        <title>101 Dothideomycetes genomes: a test case for predicting lifestyles and emergence of pathogens.</title>
        <authorList>
            <person name="Haridas S."/>
            <person name="Albert R."/>
            <person name="Binder M."/>
            <person name="Bloem J."/>
            <person name="Labutti K."/>
            <person name="Salamov A."/>
            <person name="Andreopoulos B."/>
            <person name="Baker S."/>
            <person name="Barry K."/>
            <person name="Bills G."/>
            <person name="Bluhm B."/>
            <person name="Cannon C."/>
            <person name="Castanera R."/>
            <person name="Culley D."/>
            <person name="Daum C."/>
            <person name="Ezra D."/>
            <person name="Gonzalez J."/>
            <person name="Henrissat B."/>
            <person name="Kuo A."/>
            <person name="Liang C."/>
            <person name="Lipzen A."/>
            <person name="Lutzoni F."/>
            <person name="Magnuson J."/>
            <person name="Mondo S."/>
            <person name="Nolan M."/>
            <person name="Ohm R."/>
            <person name="Pangilinan J."/>
            <person name="Park H.-J."/>
            <person name="Ramirez L."/>
            <person name="Alfaro M."/>
            <person name="Sun H."/>
            <person name="Tritt A."/>
            <person name="Yoshinaga Y."/>
            <person name="Zwiers L.-H."/>
            <person name="Turgeon B."/>
            <person name="Goodwin S."/>
            <person name="Spatafora J."/>
            <person name="Crous P."/>
            <person name="Grigoriev I."/>
        </authorList>
    </citation>
    <scope>NUCLEOTIDE SEQUENCE</scope>
    <source>
        <strain evidence="9">CBS 125425</strain>
    </source>
</reference>
<dbReference type="GO" id="GO:0020037">
    <property type="term" value="F:heme binding"/>
    <property type="evidence" value="ECO:0007669"/>
    <property type="project" value="InterPro"/>
</dbReference>
<evidence type="ECO:0000256" key="6">
    <source>
        <dbReference type="ARBA" id="ARBA00023033"/>
    </source>
</evidence>
<organism evidence="9 10">
    <name type="scientific">Polyplosphaeria fusca</name>
    <dbReference type="NCBI Taxonomy" id="682080"/>
    <lineage>
        <taxon>Eukaryota</taxon>
        <taxon>Fungi</taxon>
        <taxon>Dikarya</taxon>
        <taxon>Ascomycota</taxon>
        <taxon>Pezizomycotina</taxon>
        <taxon>Dothideomycetes</taxon>
        <taxon>Pleosporomycetidae</taxon>
        <taxon>Pleosporales</taxon>
        <taxon>Tetraplosphaeriaceae</taxon>
        <taxon>Polyplosphaeria</taxon>
    </lineage>
</organism>
<comment type="similarity">
    <text evidence="2 7">Belongs to the cytochrome P450 family.</text>
</comment>
<dbReference type="OrthoDB" id="1470350at2759"/>
<dbReference type="GO" id="GO:0016712">
    <property type="term" value="F:oxidoreductase activity, acting on paired donors, with incorporation or reduction of molecular oxygen, reduced flavin or flavoprotein as one donor, and incorporation of one atom of oxygen"/>
    <property type="evidence" value="ECO:0007669"/>
    <property type="project" value="InterPro"/>
</dbReference>
<keyword evidence="6 7" id="KW-0503">Monooxygenase</keyword>
<dbReference type="InterPro" id="IPR047146">
    <property type="entry name" value="Cyt_P450_E_CYP52_fungi"/>
</dbReference>
<keyword evidence="10" id="KW-1185">Reference proteome</keyword>
<accession>A0A9P4UWY2</accession>
<evidence type="ECO:0000256" key="7">
    <source>
        <dbReference type="RuleBase" id="RU000461"/>
    </source>
</evidence>
<dbReference type="EMBL" id="ML996319">
    <property type="protein sequence ID" value="KAF2727650.1"/>
    <property type="molecule type" value="Genomic_DNA"/>
</dbReference>
<dbReference type="Proteomes" id="UP000799444">
    <property type="component" value="Unassembled WGS sequence"/>
</dbReference>
<dbReference type="Pfam" id="PF00067">
    <property type="entry name" value="p450"/>
    <property type="match status" value="1"/>
</dbReference>
<dbReference type="InterPro" id="IPR001128">
    <property type="entry name" value="Cyt_P450"/>
</dbReference>
<dbReference type="GO" id="GO:0005506">
    <property type="term" value="F:iron ion binding"/>
    <property type="evidence" value="ECO:0007669"/>
    <property type="project" value="InterPro"/>
</dbReference>
<evidence type="ECO:0000256" key="3">
    <source>
        <dbReference type="ARBA" id="ARBA00022723"/>
    </source>
</evidence>
<feature type="transmembrane region" description="Helical" evidence="8">
    <location>
        <begin position="6"/>
        <end position="24"/>
    </location>
</feature>
<evidence type="ECO:0000313" key="10">
    <source>
        <dbReference type="Proteomes" id="UP000799444"/>
    </source>
</evidence>
<dbReference type="Gene3D" id="1.10.630.10">
    <property type="entry name" value="Cytochrome P450"/>
    <property type="match status" value="1"/>
</dbReference>
<dbReference type="InterPro" id="IPR017972">
    <property type="entry name" value="Cyt_P450_CS"/>
</dbReference>
<keyword evidence="8" id="KW-1133">Transmembrane helix</keyword>
<evidence type="ECO:0000256" key="8">
    <source>
        <dbReference type="SAM" id="Phobius"/>
    </source>
</evidence>
<comment type="caution">
    <text evidence="9">The sequence shown here is derived from an EMBL/GenBank/DDBJ whole genome shotgun (WGS) entry which is preliminary data.</text>
</comment>
<keyword evidence="7" id="KW-0349">Heme</keyword>
<keyword evidence="8" id="KW-0472">Membrane</keyword>
<dbReference type="InterPro" id="IPR002974">
    <property type="entry name" value="Cyt_P450_E_CYP52_ascomycetes"/>
</dbReference>
<name>A0A9P4UWY2_9PLEO</name>
<keyword evidence="5 7" id="KW-0408">Iron</keyword>
<evidence type="ECO:0000256" key="2">
    <source>
        <dbReference type="ARBA" id="ARBA00010617"/>
    </source>
</evidence>
<sequence>MEVFQSPAVIALVIFTSSVLLALFERRRQRRRQALQNGCDLPPRYKAKEPFWAFDFTMKLFGDVHTMAENMQKYGKTFIVESLFSAPIIFTADAQNMPAMASKDWGNGWRRQGFEQFTGRGILTEDGEMWHQARKMIRPGFAKSNISEMSYYESVVEDFIKHLPVGRTVDIQPLFIKTASLNFMNNALHWTIGFDAMNPPKDAPYSRDEFLKLWDQGVMGTGLRLMLGSMKFLLPDKSFNRVCDSIRSFVDYHIERAMKRNDTQEPKRFVDAFISESDDRSFIRNHLIQGIIGAQDTTSVLMSNTIHFLARRPELWKELREEVLSKGDDIFSFDSLRTNTFMQNIFSESLRLRPVFPAFQRRSLRATTLPTGGGPDGTAPIYCPADTDLHLSFYALHRDPRVFGPDVEEFNPQRWKTIKPTQFEYIPFGVGPRNCLGREKSLVEAAWMLARLAREFERVEGRGSGKWQGVMKISCANKFGCEVAFFSSTRGQDGTNP</sequence>
<comment type="cofactor">
    <cofactor evidence="1">
        <name>heme</name>
        <dbReference type="ChEBI" id="CHEBI:30413"/>
    </cofactor>
</comment>
<proteinExistence type="inferred from homology"/>